<dbReference type="AlphaFoldDB" id="A0AA38X5M1"/>
<dbReference type="Proteomes" id="UP001172673">
    <property type="component" value="Unassembled WGS sequence"/>
</dbReference>
<comment type="caution">
    <text evidence="5">The sequence shown here is derived from an EMBL/GenBank/DDBJ whole genome shotgun (WGS) entry which is preliminary data.</text>
</comment>
<feature type="region of interest" description="Disordered" evidence="4">
    <location>
        <begin position="1"/>
        <end position="102"/>
    </location>
</feature>
<name>A0AA38X5M1_9EURO</name>
<dbReference type="GO" id="GO:0005681">
    <property type="term" value="C:spliceosomal complex"/>
    <property type="evidence" value="ECO:0007669"/>
    <property type="project" value="TreeGrafter"/>
</dbReference>
<feature type="region of interest" description="Disordered" evidence="4">
    <location>
        <begin position="131"/>
        <end position="176"/>
    </location>
</feature>
<dbReference type="PANTHER" id="PTHR13486:SF2">
    <property type="entry name" value="SPLICING FACTOR C9ORF78"/>
    <property type="match status" value="1"/>
</dbReference>
<organism evidence="5 6">
    <name type="scientific">Cladophialophora chaetospira</name>
    <dbReference type="NCBI Taxonomy" id="386627"/>
    <lineage>
        <taxon>Eukaryota</taxon>
        <taxon>Fungi</taxon>
        <taxon>Dikarya</taxon>
        <taxon>Ascomycota</taxon>
        <taxon>Pezizomycotina</taxon>
        <taxon>Eurotiomycetes</taxon>
        <taxon>Chaetothyriomycetidae</taxon>
        <taxon>Chaetothyriales</taxon>
        <taxon>Herpotrichiellaceae</taxon>
        <taxon>Cladophialophora</taxon>
    </lineage>
</organism>
<comment type="similarity">
    <text evidence="2">Belongs to the TLS1 family.</text>
</comment>
<evidence type="ECO:0000256" key="3">
    <source>
        <dbReference type="ARBA" id="ARBA00023242"/>
    </source>
</evidence>
<reference evidence="5" key="1">
    <citation type="submission" date="2022-10" db="EMBL/GenBank/DDBJ databases">
        <title>Culturing micro-colonial fungi from biological soil crusts in the Mojave desert and describing Neophaeococcomyces mojavensis, and introducing the new genera and species Taxawa tesnikishii.</title>
        <authorList>
            <person name="Kurbessoian T."/>
            <person name="Stajich J.E."/>
        </authorList>
    </citation>
    <scope>NUCLEOTIDE SEQUENCE</scope>
    <source>
        <strain evidence="5">TK_41</strain>
    </source>
</reference>
<feature type="compositionally biased region" description="Polar residues" evidence="4">
    <location>
        <begin position="144"/>
        <end position="168"/>
    </location>
</feature>
<dbReference type="InterPro" id="IPR010756">
    <property type="entry name" value="Tls1-like"/>
</dbReference>
<feature type="compositionally biased region" description="Basic and acidic residues" evidence="4">
    <location>
        <begin position="237"/>
        <end position="259"/>
    </location>
</feature>
<comment type="subcellular location">
    <subcellularLocation>
        <location evidence="1">Nucleus</location>
    </subcellularLocation>
</comment>
<keyword evidence="6" id="KW-1185">Reference proteome</keyword>
<dbReference type="EMBL" id="JAPDRK010000012">
    <property type="protein sequence ID" value="KAJ9607216.1"/>
    <property type="molecule type" value="Genomic_DNA"/>
</dbReference>
<feature type="compositionally biased region" description="Basic and acidic residues" evidence="4">
    <location>
        <begin position="284"/>
        <end position="303"/>
    </location>
</feature>
<evidence type="ECO:0000256" key="2">
    <source>
        <dbReference type="ARBA" id="ARBA00007643"/>
    </source>
</evidence>
<evidence type="ECO:0000256" key="1">
    <source>
        <dbReference type="ARBA" id="ARBA00004123"/>
    </source>
</evidence>
<evidence type="ECO:0000313" key="5">
    <source>
        <dbReference type="EMBL" id="KAJ9607216.1"/>
    </source>
</evidence>
<gene>
    <name evidence="5" type="ORF">H2200_008288</name>
</gene>
<feature type="compositionally biased region" description="Basic and acidic residues" evidence="4">
    <location>
        <begin position="91"/>
        <end position="100"/>
    </location>
</feature>
<feature type="compositionally biased region" description="Low complexity" evidence="4">
    <location>
        <begin position="26"/>
        <end position="44"/>
    </location>
</feature>
<feature type="region of interest" description="Disordered" evidence="4">
    <location>
        <begin position="202"/>
        <end position="349"/>
    </location>
</feature>
<proteinExistence type="inferred from homology"/>
<dbReference type="Pfam" id="PF07052">
    <property type="entry name" value="Hep_59"/>
    <property type="match status" value="1"/>
</dbReference>
<dbReference type="PANTHER" id="PTHR13486">
    <property type="entry name" value="TELOMERE LENGTH AND SILENCING PROTEIN 1 TLS1 FAMILY MEMBER"/>
    <property type="match status" value="1"/>
</dbReference>
<evidence type="ECO:0000313" key="6">
    <source>
        <dbReference type="Proteomes" id="UP001172673"/>
    </source>
</evidence>
<accession>A0AA38X5M1</accession>
<dbReference type="GO" id="GO:0000398">
    <property type="term" value="P:mRNA splicing, via spliceosome"/>
    <property type="evidence" value="ECO:0007669"/>
    <property type="project" value="TreeGrafter"/>
</dbReference>
<sequence>MEEVPVFKSAKRRKLTRTRMETSPDSAPQSASNNNNGSARANASNEDDHEDDAVISKLIGARKNVRRPATGVHFSTTKAAPEEDSSQAPVRLDESDEKPLDMTNRFIGSTGQVVNVDKHMVAFIDSELARRRNAPIPGTHDSQRSNAGSQHDATSSHDAGASNQQKGTANPAAARQLAEVELGHSAHDFNLARTQAALERIKAGQAPIEDEVKPPKPRKPRLGRDGKPMKPRPRKGRNSEDIARDTLVEQFLHENKIDLYETSTPEPASAKGLEEGGGEDADADERFAEQFRQEFLDAMAERRNKTKPVPQAKGVAVPEPRGPKLGGSRSARAKMAQIQQQQQPSSSKI</sequence>
<keyword evidence="3" id="KW-0539">Nucleus</keyword>
<evidence type="ECO:0000256" key="4">
    <source>
        <dbReference type="SAM" id="MobiDB-lite"/>
    </source>
</evidence>
<protein>
    <submittedName>
        <fullName evidence="5">Uncharacterized protein</fullName>
    </submittedName>
</protein>